<dbReference type="Pfam" id="PF17957">
    <property type="entry name" value="Big_7"/>
    <property type="match status" value="5"/>
</dbReference>
<dbReference type="EMBL" id="CP003651">
    <property type="protein sequence ID" value="AFL95069.1"/>
    <property type="molecule type" value="Genomic_DNA"/>
</dbReference>
<accession>I3ZTN5</accession>
<organism evidence="1 2">
    <name type="scientific">Thermococcus cleftensis (strain DSM 27260 / KACC 17922 / CL1)</name>
    <dbReference type="NCBI Taxonomy" id="163003"/>
    <lineage>
        <taxon>Archaea</taxon>
        <taxon>Methanobacteriati</taxon>
        <taxon>Methanobacteriota</taxon>
        <taxon>Thermococci</taxon>
        <taxon>Thermococcales</taxon>
        <taxon>Thermococcaceae</taxon>
        <taxon>Thermococcus</taxon>
    </lineage>
</organism>
<dbReference type="InterPro" id="IPR013783">
    <property type="entry name" value="Ig-like_fold"/>
</dbReference>
<dbReference type="PANTHER" id="PTHR37835:SF1">
    <property type="entry name" value="ALPHA-CLOSTRIPAIN"/>
    <property type="match status" value="1"/>
</dbReference>
<dbReference type="InterPro" id="IPR005077">
    <property type="entry name" value="Peptidase_C11"/>
</dbReference>
<dbReference type="Gene3D" id="2.60.40.10">
    <property type="entry name" value="Immunoglobulins"/>
    <property type="match status" value="9"/>
</dbReference>
<proteinExistence type="predicted"/>
<keyword evidence="2" id="KW-1185">Reference proteome</keyword>
<dbReference type="STRING" id="163003.CL1_0864"/>
<dbReference type="HOGENOM" id="CLU_232496_0_0_2"/>
<sequence length="2092" mass="230938">MNKKNRSALILLILIFSLVSPLVKLALATSITLEIYNVNNLPLPGPGTIYVSIYDENWNEIPSSPVSAHVYGGESFKSIYVSDSSIIDGNVYYFVVFFVNDDDTLELELWTIAGYYVYSGGSIPLERDEPYITGISVSSYDVNPGETIRVDVTVNNPNEYYDIPTRVHVRIDKDKYSPYDSESYSSTLTLSPGESETFTVYINAPQEAGDYYIHVWVEDTDFELATDQITWNSLNQIHVREVINAEITSFDVTDTTLTPPDDTGDVVVQVKNTGNVKTTFQVGLVVYPAGGGPEYITDSTSVTLDAGETSSYLDLSYDYDALNSIAGPGDYNLYVIVYTDSPLSPLAISPEETVTVEEPHPYFEIVSFSFDKDVYYIGDDITATVTIKNTGTVRGTISVAGVSLYMDPSQSFGVDVSKTDITLDPGQEITLTFHDNTQDMGLSPGTYTGEATVLWYDDGQLKSNSKTISDIEIEPPRVSLTVDVYNIYKKPLPPNPGTIYVGLYSISGDSWSYITEQQVSFNGGEDYASVTFPDLDPNIYYGIRVWQDPEGGVKEFWGQMEIGTLSSSTAVEFVRNTLYSDPSWVTFEPNTDLNAGDNVHISIRVANPRAESFSGTINFYLDRDGEYPYDYTELVGIPTVSPGTSITVDIGDFMIPEGGTYYFMYEVNTYVPGVGTVPSDQITEWAYAFDAQGPEEVKWVIMVYLDGDNNLEGAAIDDFLEMAQVGSTEDVKIVVLFDRNIFDESADFNYDGIPDGYSSAYGNWIDTKLFVVTRGMTPTSENAQEDWGERNMGDPQTLVEFVKKASELYPGAEHYALIIWNHGGGWESPDAPSPGTKIAYESPIFPQDVAIDENSNDKITLNELNEALREIKTNGIPIDLLGFDACLMQMAETLAEIHDVYPNAVVVGSEETEPGYGWDYSAFLQDLVNDPVMTPQELASAIVEAYRESLEGESDKYTLSSVDLSNFDELINSINAFVLAVQDSTERTCLAYARDNSIRFAEGIADNFYYNHYMDLGDFIYLVSTCASSPEIQEKANDVLTALNNIVIAKWDQGYERNTWGISIELPIDYGSFGEYSSWHYDYLTFASESQWDEFIKWLYSPEIIIDAPENGDLIVRGEDLIFAFTVGRFVPITGISYCVDGSCTSLDGPFESPYSDVIWIDTSSWEPGSTHELTVYAWFYNTPPEDINQALSSSVIVRVNNPPAVSIVSPEDFQHFASNESISVTVSAEDVEGLLYVELYLDEDFVIKWTDDPYEYVVPASSLSPGPHTLKAVAVDTAGQKAEDTITFYIDEPEIDNKPTIEITNKAELISTEFTEDDNIEVCVSAGDDNGITKIEYHVNDKLISTHVFKNETTVTDNETIPSLYLGIGNNTITVVVYDTSGQYSLDSVTITVVQPNEPPQVEIISPQNLQHFIQGDSIPVNISATDDGHVAYVELYLDGNLVRNWTSEPYIHTITETLSTGDHVLRAVAVDDRGAGTEATVTFYVDAPNLDNPPTVQIVNKEELISTEFEIGDSIQVNVLASDDKGLTLIEYWVNGNRTISHCVNGTSTQDNATIPSNYLKEGNNTIDVIVYDTENNKAIDTVTVHVRADEPPTVEITSPQNYQHFKQGDPIPINVLATDVEGIKYVELYLDGNLIKNWTSGPYEYTITETLSAGPHTLKAIAVDTVGQKVEDTIVFYIDPSEDNVPTVQITNKEDLTSKEFTQSDTIMVTVSAQDENGLARIEYWVNEKLVTTHNVNTTSITDITSLSGKIFAPGENILTVVAYNKLGYFNYDSVVIKISKDDPPTIDLIAPANGTRISRGVLLNVSATLMDDHGVTKLEIYLDSVAMSNLIDSVEIPNMTSYTYTNTLNTSKWSVGIHTIILLATDTSNQKSKITVKIKISGPSIDEYDDNINSADKVYFVFNNVGTPDAFSVSQYLSRTVPLSVRTISKPVSEFDLNEVTSSDVVISVGGPLVNPVTAQYEDIAPVHMVLDGRTITIVSPQGNVTWTAPKPWWNVTEGYFIIQVFNDEKIGSFVVTIYGTDADSTAAGAYYFATQIYPNLDSYIGISYFVGLWQDTELGADIPLPGASQGDTSGFSAGDSIEIVFSG</sequence>
<dbReference type="PANTHER" id="PTHR37835">
    <property type="entry name" value="ALPHA-CLOSTRIPAIN"/>
    <property type="match status" value="1"/>
</dbReference>
<dbReference type="InterPro" id="IPR018247">
    <property type="entry name" value="EF_Hand_1_Ca_BS"/>
</dbReference>
<evidence type="ECO:0000313" key="1">
    <source>
        <dbReference type="EMBL" id="AFL95069.1"/>
    </source>
</evidence>
<dbReference type="Pfam" id="PF03415">
    <property type="entry name" value="Peptidase_C11"/>
    <property type="match status" value="1"/>
</dbReference>
<protein>
    <submittedName>
        <fullName evidence="1">Uncharacterized protein</fullName>
    </submittedName>
</protein>
<dbReference type="Proteomes" id="UP000006064">
    <property type="component" value="Chromosome"/>
</dbReference>
<dbReference type="PROSITE" id="PS00018">
    <property type="entry name" value="EF_HAND_1"/>
    <property type="match status" value="1"/>
</dbReference>
<dbReference type="Gene3D" id="3.40.50.11970">
    <property type="match status" value="1"/>
</dbReference>
<dbReference type="KEGG" id="thm:CL1_0864"/>
<reference evidence="1 2" key="1">
    <citation type="journal article" date="2012" name="J. Bacteriol.">
        <title>Complete Genome Sequence of the Hyperthermophilic Archaeon Thermococcus sp. Strain CL1, Isolated from a Paralvinella sp. Polychaete Worm Collected from a Hydrothermal Vent.</title>
        <authorList>
            <person name="Jung J.H."/>
            <person name="Holden J.F."/>
            <person name="Seo D.H."/>
            <person name="Park K.H."/>
            <person name="Shin H."/>
            <person name="Ryu S."/>
            <person name="Lee J.H."/>
            <person name="Park C.S."/>
        </authorList>
    </citation>
    <scope>NUCLEOTIDE SEQUENCE [LARGE SCALE GENOMIC DNA]</scope>
    <source>
        <strain evidence="2">DSM 27260 / KACC 17922 / CL1</strain>
    </source>
</reference>
<gene>
    <name evidence="1" type="ORF">CL1_0864</name>
</gene>
<name>I3ZTN5_THECF</name>
<evidence type="ECO:0000313" key="2">
    <source>
        <dbReference type="Proteomes" id="UP000006064"/>
    </source>
</evidence>